<dbReference type="OrthoDB" id="1664699at2"/>
<gene>
    <name evidence="1" type="ordered locus">Turpa_1492</name>
</gene>
<name>I4B4D3_TURPD</name>
<keyword evidence="2" id="KW-1185">Reference proteome</keyword>
<dbReference type="Proteomes" id="UP000006048">
    <property type="component" value="Chromosome"/>
</dbReference>
<sequence>MFSAGGGRFYQPSVQYLSPTKTDRPIYTVTADVIFGRNVTRNGWLVVGGGVTVTRAWGEIIRLEGSISDGTFRSATYGSSATGVGASGLLRFEPFDIKGWRFGIETLGGFIIYSNHFPAGGDIYNFMGRIGPTVGVELSTDTHLRLSSHWMHVSNGQGLGPFNPSYEAMGAGLGLVRYF</sequence>
<evidence type="ECO:0000313" key="2">
    <source>
        <dbReference type="Proteomes" id="UP000006048"/>
    </source>
</evidence>
<evidence type="ECO:0008006" key="3">
    <source>
        <dbReference type="Google" id="ProtNLM"/>
    </source>
</evidence>
<dbReference type="EMBL" id="CP002959">
    <property type="protein sequence ID" value="AFM12140.1"/>
    <property type="molecule type" value="Genomic_DNA"/>
</dbReference>
<dbReference type="KEGG" id="tpx:Turpa_1492"/>
<dbReference type="Gene3D" id="2.40.160.20">
    <property type="match status" value="1"/>
</dbReference>
<accession>I4B4D3</accession>
<dbReference type="HOGENOM" id="CLU_1502858_0_0_12"/>
<reference evidence="1 2" key="1">
    <citation type="submission" date="2012-06" db="EMBL/GenBank/DDBJ databases">
        <title>The complete chromosome of genome of Turneriella parva DSM 21527.</title>
        <authorList>
            <consortium name="US DOE Joint Genome Institute (JGI-PGF)"/>
            <person name="Lucas S."/>
            <person name="Han J."/>
            <person name="Lapidus A."/>
            <person name="Bruce D."/>
            <person name="Goodwin L."/>
            <person name="Pitluck S."/>
            <person name="Peters L."/>
            <person name="Kyrpides N."/>
            <person name="Mavromatis K."/>
            <person name="Ivanova N."/>
            <person name="Mikhailova N."/>
            <person name="Chertkov O."/>
            <person name="Detter J.C."/>
            <person name="Tapia R."/>
            <person name="Han C."/>
            <person name="Land M."/>
            <person name="Hauser L."/>
            <person name="Markowitz V."/>
            <person name="Cheng J.-F."/>
            <person name="Hugenholtz P."/>
            <person name="Woyke T."/>
            <person name="Wu D."/>
            <person name="Gronow S."/>
            <person name="Wellnitz S."/>
            <person name="Brambilla E."/>
            <person name="Klenk H.-P."/>
            <person name="Eisen J.A."/>
        </authorList>
    </citation>
    <scope>NUCLEOTIDE SEQUENCE [LARGE SCALE GENOMIC DNA]</scope>
    <source>
        <strain evidence="2">ATCC BAA-1111 / DSM 21527 / NCTC 11395 / H</strain>
    </source>
</reference>
<proteinExistence type="predicted"/>
<evidence type="ECO:0000313" key="1">
    <source>
        <dbReference type="EMBL" id="AFM12140.1"/>
    </source>
</evidence>
<dbReference type="RefSeq" id="WP_014802654.1">
    <property type="nucleotide sequence ID" value="NC_018020.1"/>
</dbReference>
<protein>
    <recommendedName>
        <fullName evidence="3">Lipid A 3-O-deacylase-related protein</fullName>
    </recommendedName>
</protein>
<dbReference type="AlphaFoldDB" id="I4B4D3"/>
<organism evidence="1 2">
    <name type="scientific">Turneriella parva (strain ATCC BAA-1111 / DSM 21527 / NCTC 11395 / H)</name>
    <name type="common">Leptospira parva</name>
    <dbReference type="NCBI Taxonomy" id="869212"/>
    <lineage>
        <taxon>Bacteria</taxon>
        <taxon>Pseudomonadati</taxon>
        <taxon>Spirochaetota</taxon>
        <taxon>Spirochaetia</taxon>
        <taxon>Leptospirales</taxon>
        <taxon>Leptospiraceae</taxon>
        <taxon>Turneriella</taxon>
    </lineage>
</organism>